<sequence length="402" mass="46633">MHSQGRGKIFAFIIFSLTLIVPLIVSYFHYPDTGLPPGFGVFPPQYVKDLPDFHLVYLILMLIPILWVSCLIIKPKCVGFSSVAATFDKHKQRVLKPLPWWFYCGGIVMLFFWGVMWTRSLEVLPLAYYAFTPLWWGFILVLDGFVYKLNNGKSPIATKPILFLMIGVISSAGWAYFEFFNYFVLSNWYYPNIESINLSQTQITLLFLLSYTTVTPAIIEWYLLLSSFDSFKQRYCHGPRWPLRDDALILCGLMLLALMVCFPLEMYWVVWVGPLAVVTGILEKYRVWHPFQGVLQRGDWSDVVLIGLASIINGFFWEMWNYGSAHPYPEIITNPHYWLYEVPYVNLSFIELPTEMPLLGYFGYLPFGVLVWQLLLLIGYLINVPFDIKALGRESCSHSYRL</sequence>
<evidence type="ECO:0000313" key="3">
    <source>
        <dbReference type="Proteomes" id="UP000237466"/>
    </source>
</evidence>
<dbReference type="EMBL" id="PDGH01000146">
    <property type="protein sequence ID" value="POB42279.1"/>
    <property type="molecule type" value="Genomic_DNA"/>
</dbReference>
<proteinExistence type="predicted"/>
<protein>
    <submittedName>
        <fullName evidence="2">Mechanosensitive ion channel protein MscS</fullName>
    </submittedName>
</protein>
<dbReference type="AlphaFoldDB" id="A0A2S3QWN7"/>
<comment type="caution">
    <text evidence="2">The sequence shown here is derived from an EMBL/GenBank/DDBJ whole genome shotgun (WGS) entry which is preliminary data.</text>
</comment>
<feature type="transmembrane region" description="Helical" evidence="1">
    <location>
        <begin position="361"/>
        <end position="383"/>
    </location>
</feature>
<reference evidence="2 3" key="1">
    <citation type="journal article" date="2018" name="Front. Microbiol.">
        <title>Phylogeny of Vibrio vulnificus from the Analysis of the Core-Genome: Implications for Intra-Species Taxonomy.</title>
        <authorList>
            <person name="Roig F.J."/>
            <person name="Gonzalez-Candelas F."/>
            <person name="Sanjuan E."/>
            <person name="Fouz B."/>
            <person name="Feil E.J."/>
            <person name="Llorens C."/>
            <person name="Baker-Austin C."/>
            <person name="Oliver J.D."/>
            <person name="Danin-Poleg Y."/>
            <person name="Gibas C.J."/>
            <person name="Kashi Y."/>
            <person name="Gulig P.A."/>
            <person name="Morrison S.S."/>
            <person name="Amaro C."/>
        </authorList>
    </citation>
    <scope>NUCLEOTIDE SEQUENCE [LARGE SCALE GENOMIC DNA]</scope>
    <source>
        <strain evidence="2 3">CECT4608</strain>
    </source>
</reference>
<feature type="transmembrane region" description="Helical" evidence="1">
    <location>
        <begin position="98"/>
        <end position="116"/>
    </location>
</feature>
<feature type="transmembrane region" description="Helical" evidence="1">
    <location>
        <begin position="161"/>
        <end position="183"/>
    </location>
</feature>
<feature type="transmembrane region" description="Helical" evidence="1">
    <location>
        <begin position="128"/>
        <end position="149"/>
    </location>
</feature>
<organism evidence="2 3">
    <name type="scientific">Vibrio vulnificus</name>
    <dbReference type="NCBI Taxonomy" id="672"/>
    <lineage>
        <taxon>Bacteria</taxon>
        <taxon>Pseudomonadati</taxon>
        <taxon>Pseudomonadota</taxon>
        <taxon>Gammaproteobacteria</taxon>
        <taxon>Vibrionales</taxon>
        <taxon>Vibrionaceae</taxon>
        <taxon>Vibrio</taxon>
    </lineage>
</organism>
<evidence type="ECO:0000256" key="1">
    <source>
        <dbReference type="SAM" id="Phobius"/>
    </source>
</evidence>
<feature type="transmembrane region" description="Helical" evidence="1">
    <location>
        <begin position="54"/>
        <end position="73"/>
    </location>
</feature>
<name>A0A2S3QWN7_VIBVL</name>
<keyword evidence="1" id="KW-0812">Transmembrane</keyword>
<keyword evidence="1" id="KW-0472">Membrane</keyword>
<feature type="transmembrane region" description="Helical" evidence="1">
    <location>
        <begin position="203"/>
        <end position="223"/>
    </location>
</feature>
<evidence type="ECO:0000313" key="2">
    <source>
        <dbReference type="EMBL" id="POB42279.1"/>
    </source>
</evidence>
<gene>
    <name evidence="2" type="ORF">CRN52_25185</name>
</gene>
<keyword evidence="1" id="KW-1133">Transmembrane helix</keyword>
<feature type="transmembrane region" description="Helical" evidence="1">
    <location>
        <begin position="9"/>
        <end position="30"/>
    </location>
</feature>
<dbReference type="Proteomes" id="UP000237466">
    <property type="component" value="Unassembled WGS sequence"/>
</dbReference>
<feature type="transmembrane region" description="Helical" evidence="1">
    <location>
        <begin position="243"/>
        <end position="260"/>
    </location>
</feature>
<dbReference type="RefSeq" id="WP_072603296.1">
    <property type="nucleotide sequence ID" value="NZ_CABMOC010000002.1"/>
</dbReference>
<accession>A0A2S3QWN7</accession>